<organism evidence="1 2">
    <name type="scientific">Streptomyces yunnanensis</name>
    <dbReference type="NCBI Taxonomy" id="156453"/>
    <lineage>
        <taxon>Bacteria</taxon>
        <taxon>Bacillati</taxon>
        <taxon>Actinomycetota</taxon>
        <taxon>Actinomycetes</taxon>
        <taxon>Kitasatosporales</taxon>
        <taxon>Streptomycetaceae</taxon>
        <taxon>Streptomyces</taxon>
    </lineage>
</organism>
<evidence type="ECO:0000313" key="2">
    <source>
        <dbReference type="Proteomes" id="UP000184388"/>
    </source>
</evidence>
<reference evidence="2" key="1">
    <citation type="submission" date="2016-11" db="EMBL/GenBank/DDBJ databases">
        <authorList>
            <person name="Jaros S."/>
            <person name="Januszkiewicz K."/>
            <person name="Wedrychowicz H."/>
        </authorList>
    </citation>
    <scope>NUCLEOTIDE SEQUENCE [LARGE SCALE GENOMIC DNA]</scope>
    <source>
        <strain evidence="2">CGMCC 4.3555</strain>
    </source>
</reference>
<evidence type="ECO:0000313" key="1">
    <source>
        <dbReference type="EMBL" id="SHM52925.1"/>
    </source>
</evidence>
<evidence type="ECO:0008006" key="3">
    <source>
        <dbReference type="Google" id="ProtNLM"/>
    </source>
</evidence>
<proteinExistence type="predicted"/>
<dbReference type="EMBL" id="FRBK01000011">
    <property type="protein sequence ID" value="SHM52925.1"/>
    <property type="molecule type" value="Genomic_DNA"/>
</dbReference>
<accession>A0A9X8N0J1</accession>
<dbReference type="Proteomes" id="UP000184388">
    <property type="component" value="Unassembled WGS sequence"/>
</dbReference>
<comment type="caution">
    <text evidence="1">The sequence shown here is derived from an EMBL/GenBank/DDBJ whole genome shotgun (WGS) entry which is preliminary data.</text>
</comment>
<dbReference type="AlphaFoldDB" id="A0A9X8N0J1"/>
<protein>
    <recommendedName>
        <fullName evidence="3">Transposase</fullName>
    </recommendedName>
</protein>
<name>A0A9X8N0J1_9ACTN</name>
<gene>
    <name evidence="1" type="ORF">SAMN05216268_111318</name>
</gene>
<sequence length="53" mass="5751">MARRSIARSDEIAYYLAHASASTMLTELVQVAGSRSAIESFFQGAKNQCGLDQ</sequence>